<gene>
    <name evidence="3" type="ORF">DUT91_10690</name>
</gene>
<dbReference type="GO" id="GO:0000160">
    <property type="term" value="P:phosphorelay signal transduction system"/>
    <property type="evidence" value="ECO:0007669"/>
    <property type="project" value="InterPro"/>
</dbReference>
<evidence type="ECO:0000313" key="3">
    <source>
        <dbReference type="EMBL" id="RCS23745.1"/>
    </source>
</evidence>
<dbReference type="EMBL" id="QOZG01000004">
    <property type="protein sequence ID" value="RCS23745.1"/>
    <property type="molecule type" value="Genomic_DNA"/>
</dbReference>
<keyword evidence="4" id="KW-1185">Reference proteome</keyword>
<comment type="caution">
    <text evidence="3">The sequence shown here is derived from an EMBL/GenBank/DDBJ whole genome shotgun (WGS) entry which is preliminary data.</text>
</comment>
<dbReference type="Gene3D" id="3.40.50.2300">
    <property type="match status" value="1"/>
</dbReference>
<comment type="caution">
    <text evidence="1">Lacks conserved residue(s) required for the propagation of feature annotation.</text>
</comment>
<organism evidence="3 4">
    <name type="scientific">Phyllobacterium salinisoli</name>
    <dbReference type="NCBI Taxonomy" id="1899321"/>
    <lineage>
        <taxon>Bacteria</taxon>
        <taxon>Pseudomonadati</taxon>
        <taxon>Pseudomonadota</taxon>
        <taxon>Alphaproteobacteria</taxon>
        <taxon>Hyphomicrobiales</taxon>
        <taxon>Phyllobacteriaceae</taxon>
        <taxon>Phyllobacterium</taxon>
    </lineage>
</organism>
<proteinExistence type="predicted"/>
<protein>
    <recommendedName>
        <fullName evidence="2">Response regulatory domain-containing protein</fullName>
    </recommendedName>
</protein>
<name>A0A368K525_9HYPH</name>
<reference evidence="3 4" key="1">
    <citation type="submission" date="2018-07" db="EMBL/GenBank/DDBJ databases">
        <title>The draft genome of Phyllobacterium salinisoli.</title>
        <authorList>
            <person name="Liu L."/>
            <person name="Li L."/>
            <person name="Zhang X."/>
            <person name="Liang L."/>
        </authorList>
    </citation>
    <scope>NUCLEOTIDE SEQUENCE [LARGE SCALE GENOMIC DNA]</scope>
    <source>
        <strain evidence="3 4">LLAN61</strain>
    </source>
</reference>
<dbReference type="SMART" id="SM00448">
    <property type="entry name" value="REC"/>
    <property type="match status" value="1"/>
</dbReference>
<dbReference type="Proteomes" id="UP000253420">
    <property type="component" value="Unassembled WGS sequence"/>
</dbReference>
<dbReference type="SUPFAM" id="SSF52172">
    <property type="entry name" value="CheY-like"/>
    <property type="match status" value="1"/>
</dbReference>
<dbReference type="AlphaFoldDB" id="A0A368K525"/>
<evidence type="ECO:0000313" key="4">
    <source>
        <dbReference type="Proteomes" id="UP000253420"/>
    </source>
</evidence>
<evidence type="ECO:0000256" key="1">
    <source>
        <dbReference type="PROSITE-ProRule" id="PRU00169"/>
    </source>
</evidence>
<dbReference type="InterPro" id="IPR011006">
    <property type="entry name" value="CheY-like_superfamily"/>
</dbReference>
<dbReference type="PROSITE" id="PS50110">
    <property type="entry name" value="RESPONSE_REGULATORY"/>
    <property type="match status" value="1"/>
</dbReference>
<feature type="domain" description="Response regulatory" evidence="2">
    <location>
        <begin position="5"/>
        <end position="117"/>
    </location>
</feature>
<accession>A0A368K525</accession>
<sequence length="125" mass="13243">MNDARLLVLEEELLIALEIQRIAEEAGAAVIDLVHSLDELGAYIRAKPPYAAAIMEVRVKGVSTLAAAAQLQLVGLPVVFATAYNHYRRGVTGFPISPVVLKPFESTALVEAIATAVSKHPAIGA</sequence>
<dbReference type="InterPro" id="IPR001789">
    <property type="entry name" value="Sig_transdc_resp-reg_receiver"/>
</dbReference>
<evidence type="ECO:0000259" key="2">
    <source>
        <dbReference type="PROSITE" id="PS50110"/>
    </source>
</evidence>